<dbReference type="Pfam" id="PF00534">
    <property type="entry name" value="Glycos_transf_1"/>
    <property type="match status" value="1"/>
</dbReference>
<evidence type="ECO:0000313" key="2">
    <source>
        <dbReference type="EMBL" id="RJP64119.1"/>
    </source>
</evidence>
<protein>
    <submittedName>
        <fullName evidence="2">Glycosyltransferase</fullName>
    </submittedName>
</protein>
<organism evidence="2 3">
    <name type="scientific">Candidatus Abyssobacteria bacterium SURF_17</name>
    <dbReference type="NCBI Taxonomy" id="2093361"/>
    <lineage>
        <taxon>Bacteria</taxon>
        <taxon>Pseudomonadati</taxon>
        <taxon>Candidatus Hydrogenedentota</taxon>
        <taxon>Candidatus Abyssobacteria</taxon>
    </lineage>
</organism>
<name>A0A419EN68_9BACT</name>
<dbReference type="GO" id="GO:0016757">
    <property type="term" value="F:glycosyltransferase activity"/>
    <property type="evidence" value="ECO:0007669"/>
    <property type="project" value="InterPro"/>
</dbReference>
<dbReference type="CDD" id="cd03801">
    <property type="entry name" value="GT4_PimA-like"/>
    <property type="match status" value="1"/>
</dbReference>
<sequence length="491" mass="54694">MESSRRIYRGSVKRKPACSEAYQPPWQACQGAFMKLACIGPLRPSRTGVADFTENLLPFLADRCEIELFTDGYAPSESPISQRFPVGDIGEFIRSAFRFDGVLYQMGNHYRYHRAVFEALVRVPGVVMLHDCVLNQFFGKYALERGNFGTFRNLFELCYGRQTAESELASFWNAHGDPYRFPMAGAIARCSRGTIVMSEYGKDIVLQEARETPVLKVNFPYFGGPGAPAPVNDFRRKFNVPEGAFIVASMGHMTPAKRIHVAVDAFQELSAKYSNSLFLLAGETSSRYPVIDRIRRGSFPNVVYLGYLTKSELDALMAVADVCINLRYPSTGEMSNALIDMLGCGKVVVVSNHAQFTEFPDDVCIKINLGPRERDDLASELLKLASDDARRSSVGEAARSYIASEHSPEAAAEAISQFIAEHSRSEPLLSPGAMKVLLAPDAPMKRYKQAFAYNRKRFSSFFNEYGLAHTMRTAIERMRARTNAKSPKACG</sequence>
<dbReference type="PANTHER" id="PTHR12526:SF636">
    <property type="entry name" value="BLL3647 PROTEIN"/>
    <property type="match status" value="1"/>
</dbReference>
<evidence type="ECO:0000313" key="3">
    <source>
        <dbReference type="Proteomes" id="UP000285961"/>
    </source>
</evidence>
<dbReference type="Proteomes" id="UP000285961">
    <property type="component" value="Unassembled WGS sequence"/>
</dbReference>
<reference evidence="2 3" key="1">
    <citation type="journal article" date="2017" name="ISME J.">
        <title>Energy and carbon metabolisms in a deep terrestrial subsurface fluid microbial community.</title>
        <authorList>
            <person name="Momper L."/>
            <person name="Jungbluth S.P."/>
            <person name="Lee M.D."/>
            <person name="Amend J.P."/>
        </authorList>
    </citation>
    <scope>NUCLEOTIDE SEQUENCE [LARGE SCALE GENOMIC DNA]</scope>
    <source>
        <strain evidence="2">SURF_17</strain>
    </source>
</reference>
<proteinExistence type="predicted"/>
<dbReference type="InterPro" id="IPR001296">
    <property type="entry name" value="Glyco_trans_1"/>
</dbReference>
<accession>A0A419EN68</accession>
<keyword evidence="2" id="KW-0808">Transferase</keyword>
<dbReference type="EMBL" id="QZKI01000143">
    <property type="protein sequence ID" value="RJP64119.1"/>
    <property type="molecule type" value="Genomic_DNA"/>
</dbReference>
<feature type="domain" description="Glycosyl transferase family 1" evidence="1">
    <location>
        <begin position="233"/>
        <end position="400"/>
    </location>
</feature>
<comment type="caution">
    <text evidence="2">The sequence shown here is derived from an EMBL/GenBank/DDBJ whole genome shotgun (WGS) entry which is preliminary data.</text>
</comment>
<dbReference type="AlphaFoldDB" id="A0A419EN68"/>
<evidence type="ECO:0000259" key="1">
    <source>
        <dbReference type="Pfam" id="PF00534"/>
    </source>
</evidence>
<dbReference type="Gene3D" id="3.40.50.2000">
    <property type="entry name" value="Glycogen Phosphorylase B"/>
    <property type="match status" value="1"/>
</dbReference>
<dbReference type="SUPFAM" id="SSF53756">
    <property type="entry name" value="UDP-Glycosyltransferase/glycogen phosphorylase"/>
    <property type="match status" value="1"/>
</dbReference>
<gene>
    <name evidence="2" type="ORF">C4532_20070</name>
</gene>
<dbReference type="PANTHER" id="PTHR12526">
    <property type="entry name" value="GLYCOSYLTRANSFERASE"/>
    <property type="match status" value="1"/>
</dbReference>